<dbReference type="InterPro" id="IPR000192">
    <property type="entry name" value="Aminotrans_V_dom"/>
</dbReference>
<protein>
    <recommendedName>
        <fullName evidence="2">Aminotransferase class V domain-containing protein</fullName>
    </recommendedName>
</protein>
<dbReference type="SUPFAM" id="SSF53383">
    <property type="entry name" value="PLP-dependent transferases"/>
    <property type="match status" value="1"/>
</dbReference>
<dbReference type="Gene3D" id="3.40.640.10">
    <property type="entry name" value="Type I PLP-dependent aspartate aminotransferase-like (Major domain)"/>
    <property type="match status" value="1"/>
</dbReference>
<organism evidence="3 4">
    <name type="scientific">Podila minutissima</name>
    <dbReference type="NCBI Taxonomy" id="64525"/>
    <lineage>
        <taxon>Eukaryota</taxon>
        <taxon>Fungi</taxon>
        <taxon>Fungi incertae sedis</taxon>
        <taxon>Mucoromycota</taxon>
        <taxon>Mortierellomycotina</taxon>
        <taxon>Mortierellomycetes</taxon>
        <taxon>Mortierellales</taxon>
        <taxon>Mortierellaceae</taxon>
        <taxon>Podila</taxon>
    </lineage>
</organism>
<evidence type="ECO:0000313" key="3">
    <source>
        <dbReference type="EMBL" id="KAF9337613.1"/>
    </source>
</evidence>
<evidence type="ECO:0000313" key="4">
    <source>
        <dbReference type="Proteomes" id="UP000696485"/>
    </source>
</evidence>
<comment type="caution">
    <text evidence="3">The sequence shown here is derived from an EMBL/GenBank/DDBJ whole genome shotgun (WGS) entry which is preliminary data.</text>
</comment>
<reference evidence="3" key="1">
    <citation type="journal article" date="2020" name="Fungal Divers.">
        <title>Resolving the Mortierellaceae phylogeny through synthesis of multi-gene phylogenetics and phylogenomics.</title>
        <authorList>
            <person name="Vandepol N."/>
            <person name="Liber J."/>
            <person name="Desiro A."/>
            <person name="Na H."/>
            <person name="Kennedy M."/>
            <person name="Barry K."/>
            <person name="Grigoriev I.V."/>
            <person name="Miller A.N."/>
            <person name="O'Donnell K."/>
            <person name="Stajich J.E."/>
            <person name="Bonito G."/>
        </authorList>
    </citation>
    <scope>NUCLEOTIDE SEQUENCE</scope>
    <source>
        <strain evidence="3">NVP1</strain>
    </source>
</reference>
<dbReference type="AlphaFoldDB" id="A0A9P5STG0"/>
<evidence type="ECO:0000259" key="2">
    <source>
        <dbReference type="Pfam" id="PF00266"/>
    </source>
</evidence>
<evidence type="ECO:0000256" key="1">
    <source>
        <dbReference type="ARBA" id="ARBA00022898"/>
    </source>
</evidence>
<proteinExistence type="predicted"/>
<dbReference type="InterPro" id="IPR015424">
    <property type="entry name" value="PyrdxlP-dep_Trfase"/>
</dbReference>
<keyword evidence="1" id="KW-0663">Pyridoxal phosphate</keyword>
<dbReference type="PANTHER" id="PTHR43092:SF2">
    <property type="entry name" value="HERCYNYLCYSTEINE SULFOXIDE LYASE"/>
    <property type="match status" value="1"/>
</dbReference>
<dbReference type="PANTHER" id="PTHR43092">
    <property type="entry name" value="L-CYSTEINE DESULFHYDRASE"/>
    <property type="match status" value="1"/>
</dbReference>
<dbReference type="Pfam" id="PF00266">
    <property type="entry name" value="Aminotran_5"/>
    <property type="match status" value="1"/>
</dbReference>
<dbReference type="InterPro" id="IPR015421">
    <property type="entry name" value="PyrdxlP-dep_Trfase_major"/>
</dbReference>
<gene>
    <name evidence="3" type="ORF">BG006_003786</name>
</gene>
<keyword evidence="4" id="KW-1185">Reference proteome</keyword>
<dbReference type="EMBL" id="JAAAUY010000021">
    <property type="protein sequence ID" value="KAF9337613.1"/>
    <property type="molecule type" value="Genomic_DNA"/>
</dbReference>
<accession>A0A9P5STG0</accession>
<name>A0A9P5STG0_9FUNG</name>
<sequence>MTLPTPANPGPFGHKQRKNFLFDDNFTNYNHGSYGSFPKSVQENLLKWHNHAELNPDRWVRRELKDALAMVRGQVAEYINCDVDELVLVQNTTVGINSVMRSIEFVPGDRIIQLSTGYGAVNKTIEYICDTKKDVKVVEIQLVHPQTDHEIVHLIEKTVQDHLAKKDGSRFRLAMIDWISSAPAVVLPVKPLTDMLHSYGILVCIDAAHAIGQVPMDLRHLNADFVITNCHKWLYSVRGSAVLYVPKKFQKDIHPVTITAEYKVGGFHPEFAWVGTLDYANMLSIEGAFAFRAQYGDAAIMHYCHRLAVEGGQAMAQILGTNVLTTLDHQIGFQANVRLPIKDIDHSKIATPEYLIEYQQDKYNVFAPLYKHGGYFWTRVSAQIYLELSDFVRLGHIMKEMVEFKN</sequence>
<feature type="domain" description="Aminotransferase class V" evidence="2">
    <location>
        <begin position="40"/>
        <end position="326"/>
    </location>
</feature>
<dbReference type="Proteomes" id="UP000696485">
    <property type="component" value="Unassembled WGS sequence"/>
</dbReference>